<dbReference type="InterPro" id="IPR029058">
    <property type="entry name" value="AB_hydrolase_fold"/>
</dbReference>
<accession>A0A9E6UL77</accession>
<name>A0A9E6UL77_9HYPH</name>
<dbReference type="GO" id="GO:0080032">
    <property type="term" value="F:methyl jasmonate esterase activity"/>
    <property type="evidence" value="ECO:0007669"/>
    <property type="project" value="TreeGrafter"/>
</dbReference>
<proteinExistence type="predicted"/>
<dbReference type="PANTHER" id="PTHR10992">
    <property type="entry name" value="METHYLESTERASE FAMILY MEMBER"/>
    <property type="match status" value="1"/>
</dbReference>
<keyword evidence="3" id="KW-1185">Reference proteome</keyword>
<dbReference type="InterPro" id="IPR045889">
    <property type="entry name" value="MES/HNL"/>
</dbReference>
<dbReference type="GO" id="GO:0080031">
    <property type="term" value="F:methyl salicylate esterase activity"/>
    <property type="evidence" value="ECO:0007669"/>
    <property type="project" value="TreeGrafter"/>
</dbReference>
<evidence type="ECO:0000313" key="3">
    <source>
        <dbReference type="Proteomes" id="UP000825701"/>
    </source>
</evidence>
<dbReference type="GO" id="GO:0009696">
    <property type="term" value="P:salicylic acid metabolic process"/>
    <property type="evidence" value="ECO:0007669"/>
    <property type="project" value="TreeGrafter"/>
</dbReference>
<dbReference type="Proteomes" id="UP000825701">
    <property type="component" value="Chromosome"/>
</dbReference>
<dbReference type="Pfam" id="PF12697">
    <property type="entry name" value="Abhydrolase_6"/>
    <property type="match status" value="1"/>
</dbReference>
<reference evidence="2" key="1">
    <citation type="submission" date="2021-08" db="EMBL/GenBank/DDBJ databases">
        <authorList>
            <person name="Zhang H."/>
            <person name="Xu M."/>
            <person name="Yu Z."/>
            <person name="Yang L."/>
            <person name="Cai Y."/>
        </authorList>
    </citation>
    <scope>NUCLEOTIDE SEQUENCE</scope>
    <source>
        <strain evidence="2">CHL1</strain>
    </source>
</reference>
<sequence>MARFVLVHGSFHGPWCWERFAQLLEAVGHQVTTVALPTAPEEADLAGYAAHVVEAIDSLAEPVILVGHSMGGIVSAQVSELRPDRLLAAVYVNGLLLRDGESLASFLGDNAHLDVDDLVLKNMQVSEDGSTARFPAAKAPEVFYGSCTTEAAEWASARLGEQRTKVYGDPLRLTRSASAACGGSTSGACATWRCRSPTRT</sequence>
<gene>
    <name evidence="2" type="ORF">K6K41_27590</name>
</gene>
<dbReference type="KEGG" id="cmet:K6K41_27590"/>
<keyword evidence="2" id="KW-0378">Hydrolase</keyword>
<dbReference type="Gene3D" id="3.40.50.1820">
    <property type="entry name" value="alpha/beta hydrolase"/>
    <property type="match status" value="1"/>
</dbReference>
<dbReference type="GO" id="GO:0009694">
    <property type="term" value="P:jasmonic acid metabolic process"/>
    <property type="evidence" value="ECO:0007669"/>
    <property type="project" value="TreeGrafter"/>
</dbReference>
<dbReference type="InterPro" id="IPR000073">
    <property type="entry name" value="AB_hydrolase_1"/>
</dbReference>
<dbReference type="AlphaFoldDB" id="A0A9E6UL77"/>
<dbReference type="EMBL" id="CP081869">
    <property type="protein sequence ID" value="QZO00227.1"/>
    <property type="molecule type" value="Genomic_DNA"/>
</dbReference>
<organism evidence="2 3">
    <name type="scientific">Chenggangzhangella methanolivorans</name>
    <dbReference type="NCBI Taxonomy" id="1437009"/>
    <lineage>
        <taxon>Bacteria</taxon>
        <taxon>Pseudomonadati</taxon>
        <taxon>Pseudomonadota</taxon>
        <taxon>Alphaproteobacteria</taxon>
        <taxon>Hyphomicrobiales</taxon>
        <taxon>Methylopilaceae</taxon>
        <taxon>Chenggangzhangella</taxon>
    </lineage>
</organism>
<dbReference type="PANTHER" id="PTHR10992:SF1032">
    <property type="entry name" value="METHYLESTERASE 17"/>
    <property type="match status" value="1"/>
</dbReference>
<dbReference type="GO" id="GO:0080030">
    <property type="term" value="F:methyl indole-3-acetate esterase activity"/>
    <property type="evidence" value="ECO:0007669"/>
    <property type="project" value="TreeGrafter"/>
</dbReference>
<dbReference type="RefSeq" id="WP_261403398.1">
    <property type="nucleotide sequence ID" value="NZ_CP081869.1"/>
</dbReference>
<protein>
    <submittedName>
        <fullName evidence="2">Alpha/beta fold hydrolase</fullName>
    </submittedName>
</protein>
<feature type="domain" description="AB hydrolase-1" evidence="1">
    <location>
        <begin position="4"/>
        <end position="157"/>
    </location>
</feature>
<dbReference type="SUPFAM" id="SSF53474">
    <property type="entry name" value="alpha/beta-Hydrolases"/>
    <property type="match status" value="1"/>
</dbReference>
<evidence type="ECO:0000259" key="1">
    <source>
        <dbReference type="Pfam" id="PF12697"/>
    </source>
</evidence>
<evidence type="ECO:0000313" key="2">
    <source>
        <dbReference type="EMBL" id="QZO00227.1"/>
    </source>
</evidence>